<evidence type="ECO:0000313" key="3">
    <source>
        <dbReference type="EMBL" id="CAL1543885.1"/>
    </source>
</evidence>
<protein>
    <submittedName>
        <fullName evidence="3">Uncharacterized protein</fullName>
    </submittedName>
</protein>
<feature type="compositionally biased region" description="Polar residues" evidence="2">
    <location>
        <begin position="48"/>
        <end position="58"/>
    </location>
</feature>
<sequence length="160" mass="17375">MPETKSQTPDIGTSAPDSLCNFVLPDEVGGVDGQRDFTPDVFTPPCSNPSSGSASMESSVPAWLAQELQDADFIPMPTPSPKVCDKSMLPPLQVHNVLPGTTVAPNLKGADLRLYIPSNELENIALLNARIVRLEEENQELKRTVAEQARTIHNLQQQLS</sequence>
<evidence type="ECO:0000256" key="1">
    <source>
        <dbReference type="SAM" id="Coils"/>
    </source>
</evidence>
<evidence type="ECO:0000256" key="2">
    <source>
        <dbReference type="SAM" id="MobiDB-lite"/>
    </source>
</evidence>
<proteinExistence type="predicted"/>
<organism evidence="3 4">
    <name type="scientific">Lymnaea stagnalis</name>
    <name type="common">Great pond snail</name>
    <name type="synonym">Helix stagnalis</name>
    <dbReference type="NCBI Taxonomy" id="6523"/>
    <lineage>
        <taxon>Eukaryota</taxon>
        <taxon>Metazoa</taxon>
        <taxon>Spiralia</taxon>
        <taxon>Lophotrochozoa</taxon>
        <taxon>Mollusca</taxon>
        <taxon>Gastropoda</taxon>
        <taxon>Heterobranchia</taxon>
        <taxon>Euthyneura</taxon>
        <taxon>Panpulmonata</taxon>
        <taxon>Hygrophila</taxon>
        <taxon>Lymnaeoidea</taxon>
        <taxon>Lymnaeidae</taxon>
        <taxon>Lymnaea</taxon>
    </lineage>
</organism>
<feature type="region of interest" description="Disordered" evidence="2">
    <location>
        <begin position="33"/>
        <end position="60"/>
    </location>
</feature>
<feature type="coiled-coil region" evidence="1">
    <location>
        <begin position="124"/>
        <end position="158"/>
    </location>
</feature>
<evidence type="ECO:0000313" key="4">
    <source>
        <dbReference type="Proteomes" id="UP001497497"/>
    </source>
</evidence>
<gene>
    <name evidence="3" type="ORF">GSLYS_00017398001</name>
</gene>
<dbReference type="EMBL" id="CAXITT010000582">
    <property type="protein sequence ID" value="CAL1543885.1"/>
    <property type="molecule type" value="Genomic_DNA"/>
</dbReference>
<name>A0AAV2IAR2_LYMST</name>
<reference evidence="3 4" key="1">
    <citation type="submission" date="2024-04" db="EMBL/GenBank/DDBJ databases">
        <authorList>
            <consortium name="Genoscope - CEA"/>
            <person name="William W."/>
        </authorList>
    </citation>
    <scope>NUCLEOTIDE SEQUENCE [LARGE SCALE GENOMIC DNA]</scope>
</reference>
<accession>A0AAV2IAR2</accession>
<dbReference type="AlphaFoldDB" id="A0AAV2IAR2"/>
<keyword evidence="1" id="KW-0175">Coiled coil</keyword>
<dbReference type="Proteomes" id="UP001497497">
    <property type="component" value="Unassembled WGS sequence"/>
</dbReference>
<keyword evidence="4" id="KW-1185">Reference proteome</keyword>
<comment type="caution">
    <text evidence="3">The sequence shown here is derived from an EMBL/GenBank/DDBJ whole genome shotgun (WGS) entry which is preliminary data.</text>
</comment>